<dbReference type="AlphaFoldDB" id="A9NKC5"/>
<dbReference type="EMBL" id="EF081702">
    <property type="protein sequence ID" value="ABK21086.1"/>
    <property type="molecule type" value="mRNA"/>
</dbReference>
<name>A9NKC5_PICSI</name>
<dbReference type="SUPFAM" id="SSF82771">
    <property type="entry name" value="GIY-YIG endonuclease"/>
    <property type="match status" value="1"/>
</dbReference>
<feature type="region of interest" description="Disordered" evidence="1">
    <location>
        <begin position="1"/>
        <end position="21"/>
    </location>
</feature>
<sequence>MDDDHGHDNASSAADNEDQPVNKVKLKEGRGWYVYLIISADMRKTYVGVTTDFERRLKQHNGELNGGAKASRAGRPWQCVCLVHGFEGRSEACGFEWKWKYFSRNSSRKSRQLDNLNSQTGYFSSLLVQHRQAALDRVKDSFDCRHLKIQWQGQISPLSM</sequence>
<dbReference type="PROSITE" id="PS50164">
    <property type="entry name" value="GIY_YIG"/>
    <property type="match status" value="1"/>
</dbReference>
<accession>A9NKC5</accession>
<dbReference type="InterPro" id="IPR050381">
    <property type="entry name" value="SLX1_endonuclease"/>
</dbReference>
<organism evidence="3">
    <name type="scientific">Picea sitchensis</name>
    <name type="common">Sitka spruce</name>
    <name type="synonym">Pinus sitchensis</name>
    <dbReference type="NCBI Taxonomy" id="3332"/>
    <lineage>
        <taxon>Eukaryota</taxon>
        <taxon>Viridiplantae</taxon>
        <taxon>Streptophyta</taxon>
        <taxon>Embryophyta</taxon>
        <taxon>Tracheophyta</taxon>
        <taxon>Spermatophyta</taxon>
        <taxon>Pinopsida</taxon>
        <taxon>Pinidae</taxon>
        <taxon>Conifers I</taxon>
        <taxon>Pinales</taxon>
        <taxon>Pinaceae</taxon>
        <taxon>Picea</taxon>
    </lineage>
</organism>
<evidence type="ECO:0000259" key="2">
    <source>
        <dbReference type="PROSITE" id="PS50164"/>
    </source>
</evidence>
<dbReference type="InterPro" id="IPR000305">
    <property type="entry name" value="GIY-YIG_endonuc"/>
</dbReference>
<reference evidence="3" key="1">
    <citation type="journal article" date="2008" name="BMC Genomics">
        <title>A conifer genomics resource of 200,000 spruce (Picea spp.) ESTs and 6,464 high-quality, sequence-finished full-length cDNAs for Sitka spruce (Picea sitchensis).</title>
        <authorList>
            <person name="Ralph S.G."/>
            <person name="Chun H.J."/>
            <person name="Kolosova N."/>
            <person name="Cooper D."/>
            <person name="Oddy C."/>
            <person name="Ritland C.E."/>
            <person name="Kirkpatrick R."/>
            <person name="Moore R."/>
            <person name="Barber S."/>
            <person name="Holt R.A."/>
            <person name="Jones S.J."/>
            <person name="Marra M.A."/>
            <person name="Douglas C.J."/>
            <person name="Ritland K."/>
            <person name="Bohlmann J."/>
        </authorList>
    </citation>
    <scope>NUCLEOTIDE SEQUENCE</scope>
    <source>
        <tissue evidence="3">Bark</tissue>
    </source>
</reference>
<dbReference type="PANTHER" id="PTHR20208:SF13">
    <property type="entry name" value="STRUCTURE-SPECIFIC ENDONUCLEASE SUBUNIT SLX1"/>
    <property type="match status" value="1"/>
</dbReference>
<dbReference type="InterPro" id="IPR035901">
    <property type="entry name" value="GIY-YIG_endonuc_sf"/>
</dbReference>
<dbReference type="Pfam" id="PF01541">
    <property type="entry name" value="GIY-YIG"/>
    <property type="match status" value="1"/>
</dbReference>
<dbReference type="PANTHER" id="PTHR20208">
    <property type="entry name" value="STRUCTURE-SPECIFIC ENDONUCLEASE SUBUNIT SLX1"/>
    <property type="match status" value="1"/>
</dbReference>
<feature type="domain" description="GIY-YIG" evidence="2">
    <location>
        <begin position="30"/>
        <end position="111"/>
    </location>
</feature>
<dbReference type="Gene3D" id="3.40.1440.10">
    <property type="entry name" value="GIY-YIG endonuclease"/>
    <property type="match status" value="1"/>
</dbReference>
<evidence type="ECO:0000313" key="3">
    <source>
        <dbReference type="EMBL" id="ABK21086.1"/>
    </source>
</evidence>
<evidence type="ECO:0000256" key="1">
    <source>
        <dbReference type="SAM" id="MobiDB-lite"/>
    </source>
</evidence>
<proteinExistence type="evidence at transcript level"/>
<dbReference type="CDD" id="cd10455">
    <property type="entry name" value="GIY-YIG_SLX1"/>
    <property type="match status" value="1"/>
</dbReference>
<protein>
    <recommendedName>
        <fullName evidence="2">GIY-YIG domain-containing protein</fullName>
    </recommendedName>
</protein>